<dbReference type="RefSeq" id="WP_189191278.1">
    <property type="nucleotide sequence ID" value="NZ_BMMM01000021.1"/>
</dbReference>
<comment type="caution">
    <text evidence="1">The sequence shown here is derived from an EMBL/GenBank/DDBJ whole genome shotgun (WGS) entry which is preliminary data.</text>
</comment>
<evidence type="ECO:0000313" key="2">
    <source>
        <dbReference type="Proteomes" id="UP000600365"/>
    </source>
</evidence>
<dbReference type="Proteomes" id="UP000600365">
    <property type="component" value="Unassembled WGS sequence"/>
</dbReference>
<reference evidence="1 2" key="1">
    <citation type="journal article" date="2014" name="Int. J. Syst. Evol. Microbiol.">
        <title>Complete genome sequence of Corynebacterium casei LMG S-19264T (=DSM 44701T), isolated from a smear-ripened cheese.</title>
        <authorList>
            <consortium name="US DOE Joint Genome Institute (JGI-PGF)"/>
            <person name="Walter F."/>
            <person name="Albersmeier A."/>
            <person name="Kalinowski J."/>
            <person name="Ruckert C."/>
        </authorList>
    </citation>
    <scope>NUCLEOTIDE SEQUENCE [LARGE SCALE GENOMIC DNA]</scope>
    <source>
        <strain evidence="1 2">CGMCC 4.7111</strain>
    </source>
</reference>
<dbReference type="AlphaFoldDB" id="A0A917YDA8"/>
<accession>A0A917YDA8</accession>
<dbReference type="EMBL" id="BMMM01000021">
    <property type="protein sequence ID" value="GGN88842.1"/>
    <property type="molecule type" value="Genomic_DNA"/>
</dbReference>
<organism evidence="1 2">
    <name type="scientific">Streptomyces albiflavescens</name>
    <dbReference type="NCBI Taxonomy" id="1623582"/>
    <lineage>
        <taxon>Bacteria</taxon>
        <taxon>Bacillati</taxon>
        <taxon>Actinomycetota</taxon>
        <taxon>Actinomycetes</taxon>
        <taxon>Kitasatosporales</taxon>
        <taxon>Streptomycetaceae</taxon>
        <taxon>Streptomyces</taxon>
    </lineage>
</organism>
<evidence type="ECO:0000313" key="1">
    <source>
        <dbReference type="EMBL" id="GGN88842.1"/>
    </source>
</evidence>
<gene>
    <name evidence="1" type="ORF">GCM10011579_082960</name>
</gene>
<keyword evidence="2" id="KW-1185">Reference proteome</keyword>
<protein>
    <submittedName>
        <fullName evidence="1">Uncharacterized protein</fullName>
    </submittedName>
</protein>
<proteinExistence type="predicted"/>
<name>A0A917YDA8_9ACTN</name>
<sequence length="62" mass="6606">MEEVVTAELVREVVGLGEGGGRSVGVADHDSAAEADDRWRVDGEQHVVELEKLRPVGRLPAG</sequence>